<evidence type="ECO:0000313" key="2">
    <source>
        <dbReference type="Proteomes" id="UP000215148"/>
    </source>
</evidence>
<organism evidence="1 2">
    <name type="scientific">Vibrio qinghaiensis</name>
    <dbReference type="NCBI Taxonomy" id="2025808"/>
    <lineage>
        <taxon>Bacteria</taxon>
        <taxon>Pseudomonadati</taxon>
        <taxon>Pseudomonadota</taxon>
        <taxon>Gammaproteobacteria</taxon>
        <taxon>Vibrionales</taxon>
        <taxon>Vibrionaceae</taxon>
        <taxon>Vibrio</taxon>
    </lineage>
</organism>
<reference evidence="1 2" key="1">
    <citation type="submission" date="2017-08" db="EMBL/GenBank/DDBJ databases">
        <title>The Vibrio qinghaiensis sp.-Q67 is a luminous bacteria isolated firstly from Qinghai lake, Qinghai province, China, which has been proved to be very sensitive to detect environmental and food pollutants. Therefore, complete genome analysis of V. qinghaiensis sp.-Q67 highlights the potential application of this strain on detection of hazards in the contaminated environments.</title>
        <authorList>
            <person name="Gong L."/>
        </authorList>
    </citation>
    <scope>NUCLEOTIDE SEQUENCE [LARGE SCALE GENOMIC DNA]</scope>
    <source>
        <strain evidence="1 2">Q67</strain>
    </source>
</reference>
<dbReference type="PANTHER" id="PTHR38778:SF1">
    <property type="entry name" value="CYTOPLASMIC PROTEIN"/>
    <property type="match status" value="1"/>
</dbReference>
<dbReference type="EMBL" id="CP022741">
    <property type="protein sequence ID" value="ASU22298.1"/>
    <property type="molecule type" value="Genomic_DNA"/>
</dbReference>
<dbReference type="AlphaFoldDB" id="A0A223MXL1"/>
<evidence type="ECO:0000313" key="1">
    <source>
        <dbReference type="EMBL" id="ASU22298.1"/>
    </source>
</evidence>
<proteinExistence type="predicted"/>
<protein>
    <recommendedName>
        <fullName evidence="3">DUF469 domain-containing protein</fullName>
    </recommendedName>
</protein>
<dbReference type="InterPro" id="IPR007416">
    <property type="entry name" value="YggL_50S_bp"/>
</dbReference>
<keyword evidence="2" id="KW-1185">Reference proteome</keyword>
<sequence length="125" mass="14373">MYKCRIQTERENMMKIDKLENKNRRIRKKLFLGEFAILGFEVSCTTSIKDFEQYDLFVDEFIDYVDSIGLCFGGGGLEIFDGFVCAADRYRSATEEDKALIVKWLENRAEVSKVVAGELVDANYA</sequence>
<gene>
    <name evidence="1" type="ORF">CCZ37_06715</name>
</gene>
<accession>A0A223MXL1</accession>
<dbReference type="Proteomes" id="UP000215148">
    <property type="component" value="Chromosome 1"/>
</dbReference>
<evidence type="ECO:0008006" key="3">
    <source>
        <dbReference type="Google" id="ProtNLM"/>
    </source>
</evidence>
<dbReference type="Pfam" id="PF04320">
    <property type="entry name" value="YggL_50S_bp"/>
    <property type="match status" value="1"/>
</dbReference>
<dbReference type="GO" id="GO:0005829">
    <property type="term" value="C:cytosol"/>
    <property type="evidence" value="ECO:0007669"/>
    <property type="project" value="TreeGrafter"/>
</dbReference>
<name>A0A223MXL1_9VIBR</name>
<dbReference type="KEGG" id="vqi:CCZ37_06715"/>
<dbReference type="PANTHER" id="PTHR38778">
    <property type="entry name" value="CYTOPLASMIC PROTEIN-RELATED"/>
    <property type="match status" value="1"/>
</dbReference>